<feature type="domain" description="Cysteinyl-tRNA synthetase class Ia DALR" evidence="13">
    <location>
        <begin position="354"/>
        <end position="412"/>
    </location>
</feature>
<evidence type="ECO:0000256" key="11">
    <source>
        <dbReference type="ARBA" id="ARBA00023146"/>
    </source>
</evidence>
<sequence>MLQIYNTLSRSKQVFKPIEPGKVKIYVCGMTVYDFCHIGHARVMIVFDMVVRWLRATGFEVTYVRNITDIDDKIIKRAIENGEPIAALTQRFIDAMHADSDALGLIYPDEEPRATDFIAQMQGMIGKLIEKELAYQAEDGDVNFAVRLFPEYGRLSGKSIDELNAGERVAVGGVKRDPLDFVLWKSAKPEEPADTRWNSPWGEGRPGWHIECSAMSCDLLGKHFDIHGGGADLQFPHHENEIAQSEGALYGQQHTAADQPFVNYWMHNGHIRVNEEKMSKSLGNFFLIRDVLTRFDPEVLRFFILRAHYRSPINYSDVQLEEARAGLVRLYTALLQASPAQVILLDPNSALVKRFSSAMNDDFNTSEAIAALFDLATEVNRAEGAEKIQLASTLKTLAATLNFLQRDPTSFLQSTVPSHESGLTNELIEEQIAARLAAKQAKDFSKSDLIRKTLLEQGVVLEDKPGGVTEWRRS</sequence>
<dbReference type="NCBIfam" id="TIGR00435">
    <property type="entry name" value="cysS"/>
    <property type="match status" value="1"/>
</dbReference>
<evidence type="ECO:0000256" key="10">
    <source>
        <dbReference type="ARBA" id="ARBA00022917"/>
    </source>
</evidence>
<dbReference type="InterPro" id="IPR015803">
    <property type="entry name" value="Cys-tRNA-ligase"/>
</dbReference>
<comment type="caution">
    <text evidence="14">The sequence shown here is derived from an EMBL/GenBank/DDBJ whole genome shotgun (WGS) entry which is preliminary data.</text>
</comment>
<keyword evidence="6 12" id="KW-0479">Metal-binding</keyword>
<name>A0A2M8VXV6_9BURK</name>
<dbReference type="InterPro" id="IPR009080">
    <property type="entry name" value="tRNAsynth_Ia_anticodon-bd"/>
</dbReference>
<reference evidence="14 15" key="1">
    <citation type="submission" date="2017-11" db="EMBL/GenBank/DDBJ databases">
        <title>Genomic Encyclopedia of Type Strains, Phase III (KMG-III): the genomes of soil and plant-associated and newly described type strains.</title>
        <authorList>
            <person name="Whitman W."/>
        </authorList>
    </citation>
    <scope>NUCLEOTIDE SEQUENCE [LARGE SCALE GENOMIC DNA]</scope>
    <source>
        <strain evidence="14 15">UB-Domo-W1</strain>
    </source>
</reference>
<dbReference type="Gene3D" id="1.20.120.1910">
    <property type="entry name" value="Cysteine-tRNA ligase, C-terminal anti-codon recognition domain"/>
    <property type="match status" value="1"/>
</dbReference>
<feature type="binding site" evidence="12">
    <location>
        <position position="241"/>
    </location>
    <ligand>
        <name>Zn(2+)</name>
        <dbReference type="ChEBI" id="CHEBI:29105"/>
    </ligand>
</feature>
<comment type="similarity">
    <text evidence="2 12">Belongs to the class-I aminoacyl-tRNA synthetase family.</text>
</comment>
<dbReference type="SUPFAM" id="SSF47323">
    <property type="entry name" value="Anticodon-binding domain of a subclass of class I aminoacyl-tRNA synthetases"/>
    <property type="match status" value="1"/>
</dbReference>
<evidence type="ECO:0000256" key="4">
    <source>
        <dbReference type="ARBA" id="ARBA00022490"/>
    </source>
</evidence>
<keyword evidence="15" id="KW-1185">Reference proteome</keyword>
<dbReference type="PANTHER" id="PTHR10890">
    <property type="entry name" value="CYSTEINYL-TRNA SYNTHETASE"/>
    <property type="match status" value="1"/>
</dbReference>
<dbReference type="GO" id="GO:0008270">
    <property type="term" value="F:zinc ion binding"/>
    <property type="evidence" value="ECO:0007669"/>
    <property type="project" value="UniProtKB-UniRule"/>
</dbReference>
<evidence type="ECO:0000313" key="14">
    <source>
        <dbReference type="EMBL" id="PJI82698.1"/>
    </source>
</evidence>
<keyword evidence="9 12" id="KW-0067">ATP-binding</keyword>
<protein>
    <recommendedName>
        <fullName evidence="12">Cysteine--tRNA ligase</fullName>
        <ecNumber evidence="12">6.1.1.16</ecNumber>
    </recommendedName>
    <alternativeName>
        <fullName evidence="12">Cysteinyl-tRNA synthetase</fullName>
        <shortName evidence="12">CysRS</shortName>
    </alternativeName>
</protein>
<comment type="cofactor">
    <cofactor evidence="12">
        <name>Zn(2+)</name>
        <dbReference type="ChEBI" id="CHEBI:29105"/>
    </cofactor>
    <text evidence="12">Binds 1 zinc ion per subunit.</text>
</comment>
<comment type="catalytic activity">
    <reaction evidence="12">
        <text>tRNA(Cys) + L-cysteine + ATP = L-cysteinyl-tRNA(Cys) + AMP + diphosphate</text>
        <dbReference type="Rhea" id="RHEA:17773"/>
        <dbReference type="Rhea" id="RHEA-COMP:9661"/>
        <dbReference type="Rhea" id="RHEA-COMP:9679"/>
        <dbReference type="ChEBI" id="CHEBI:30616"/>
        <dbReference type="ChEBI" id="CHEBI:33019"/>
        <dbReference type="ChEBI" id="CHEBI:35235"/>
        <dbReference type="ChEBI" id="CHEBI:78442"/>
        <dbReference type="ChEBI" id="CHEBI:78517"/>
        <dbReference type="ChEBI" id="CHEBI:456215"/>
        <dbReference type="EC" id="6.1.1.16"/>
    </reaction>
</comment>
<keyword evidence="10 12" id="KW-0648">Protein biosynthesis</keyword>
<dbReference type="InterPro" id="IPR014729">
    <property type="entry name" value="Rossmann-like_a/b/a_fold"/>
</dbReference>
<comment type="subcellular location">
    <subcellularLocation>
        <location evidence="1 12">Cytoplasm</location>
    </subcellularLocation>
</comment>
<dbReference type="EMBL" id="PGTX01000001">
    <property type="protein sequence ID" value="PJI82698.1"/>
    <property type="molecule type" value="Genomic_DNA"/>
</dbReference>
<evidence type="ECO:0000256" key="8">
    <source>
        <dbReference type="ARBA" id="ARBA00022833"/>
    </source>
</evidence>
<dbReference type="GO" id="GO:0005829">
    <property type="term" value="C:cytosol"/>
    <property type="evidence" value="ECO:0007669"/>
    <property type="project" value="TreeGrafter"/>
</dbReference>
<dbReference type="CDD" id="cd07963">
    <property type="entry name" value="Anticodon_Ia_Cys"/>
    <property type="match status" value="1"/>
</dbReference>
<dbReference type="InterPro" id="IPR024909">
    <property type="entry name" value="Cys-tRNA/MSH_ligase"/>
</dbReference>
<evidence type="ECO:0000256" key="7">
    <source>
        <dbReference type="ARBA" id="ARBA00022741"/>
    </source>
</evidence>
<feature type="binding site" evidence="12">
    <location>
        <position position="237"/>
    </location>
    <ligand>
        <name>Zn(2+)</name>
        <dbReference type="ChEBI" id="CHEBI:29105"/>
    </ligand>
</feature>
<evidence type="ECO:0000313" key="15">
    <source>
        <dbReference type="Proteomes" id="UP000229366"/>
    </source>
</evidence>
<dbReference type="InterPro" id="IPR015273">
    <property type="entry name" value="Cys-tRNA-synt_Ia_DALR"/>
</dbReference>
<dbReference type="OrthoDB" id="9815130at2"/>
<proteinExistence type="inferred from homology"/>
<evidence type="ECO:0000256" key="6">
    <source>
        <dbReference type="ARBA" id="ARBA00022723"/>
    </source>
</evidence>
<accession>A0A2M8VXV6</accession>
<dbReference type="Pfam" id="PF09190">
    <property type="entry name" value="DALR_2"/>
    <property type="match status" value="1"/>
</dbReference>
<evidence type="ECO:0000256" key="3">
    <source>
        <dbReference type="ARBA" id="ARBA00011245"/>
    </source>
</evidence>
<evidence type="ECO:0000256" key="5">
    <source>
        <dbReference type="ARBA" id="ARBA00022598"/>
    </source>
</evidence>
<dbReference type="EC" id="6.1.1.16" evidence="12"/>
<dbReference type="Proteomes" id="UP000229366">
    <property type="component" value="Unassembled WGS sequence"/>
</dbReference>
<gene>
    <name evidence="12" type="primary">cysS</name>
    <name evidence="14" type="ORF">B0G85_0076</name>
</gene>
<dbReference type="AlphaFoldDB" id="A0A2M8VXV6"/>
<keyword evidence="8 12" id="KW-0862">Zinc</keyword>
<dbReference type="HAMAP" id="MF_00041">
    <property type="entry name" value="Cys_tRNA_synth"/>
    <property type="match status" value="1"/>
</dbReference>
<feature type="binding site" evidence="12">
    <location>
        <position position="212"/>
    </location>
    <ligand>
        <name>Zn(2+)</name>
        <dbReference type="ChEBI" id="CHEBI:29105"/>
    </ligand>
</feature>
<keyword evidence="4 12" id="KW-0963">Cytoplasm</keyword>
<keyword evidence="7 12" id="KW-0547">Nucleotide-binding</keyword>
<evidence type="ECO:0000256" key="12">
    <source>
        <dbReference type="HAMAP-Rule" id="MF_00041"/>
    </source>
</evidence>
<organism evidence="14 15">
    <name type="scientific">Polynucleobacter brandtiae</name>
    <dbReference type="NCBI Taxonomy" id="1938816"/>
    <lineage>
        <taxon>Bacteria</taxon>
        <taxon>Pseudomonadati</taxon>
        <taxon>Pseudomonadota</taxon>
        <taxon>Betaproteobacteria</taxon>
        <taxon>Burkholderiales</taxon>
        <taxon>Burkholderiaceae</taxon>
        <taxon>Polynucleobacter</taxon>
    </lineage>
</organism>
<keyword evidence="11 12" id="KW-0030">Aminoacyl-tRNA synthetase</keyword>
<feature type="short sequence motif" description="'KMSKS' region" evidence="12">
    <location>
        <begin position="277"/>
        <end position="281"/>
    </location>
</feature>
<feature type="binding site" evidence="12">
    <location>
        <position position="280"/>
    </location>
    <ligand>
        <name>ATP</name>
        <dbReference type="ChEBI" id="CHEBI:30616"/>
    </ligand>
</feature>
<dbReference type="Gene3D" id="3.40.50.620">
    <property type="entry name" value="HUPs"/>
    <property type="match status" value="1"/>
</dbReference>
<feature type="short sequence motif" description="'HIGH' region" evidence="12">
    <location>
        <begin position="30"/>
        <end position="40"/>
    </location>
</feature>
<dbReference type="SMART" id="SM00840">
    <property type="entry name" value="DALR_2"/>
    <property type="match status" value="1"/>
</dbReference>
<dbReference type="PANTHER" id="PTHR10890:SF3">
    <property type="entry name" value="CYSTEINE--TRNA LIGASE, CYTOPLASMIC"/>
    <property type="match status" value="1"/>
</dbReference>
<dbReference type="CDD" id="cd00672">
    <property type="entry name" value="CysRS_core"/>
    <property type="match status" value="1"/>
</dbReference>
<dbReference type="Pfam" id="PF01406">
    <property type="entry name" value="tRNA-synt_1e"/>
    <property type="match status" value="1"/>
</dbReference>
<dbReference type="FunFam" id="3.40.50.620:FF:000009">
    <property type="entry name" value="Cysteine--tRNA ligase"/>
    <property type="match status" value="1"/>
</dbReference>
<evidence type="ECO:0000256" key="9">
    <source>
        <dbReference type="ARBA" id="ARBA00022840"/>
    </source>
</evidence>
<feature type="binding site" evidence="12">
    <location>
        <position position="28"/>
    </location>
    <ligand>
        <name>Zn(2+)</name>
        <dbReference type="ChEBI" id="CHEBI:29105"/>
    </ligand>
</feature>
<dbReference type="GO" id="GO:0004817">
    <property type="term" value="F:cysteine-tRNA ligase activity"/>
    <property type="evidence" value="ECO:0007669"/>
    <property type="project" value="UniProtKB-UniRule"/>
</dbReference>
<keyword evidence="5 12" id="KW-0436">Ligase</keyword>
<dbReference type="InterPro" id="IPR032678">
    <property type="entry name" value="tRNA-synt_1_cat_dom"/>
</dbReference>
<evidence type="ECO:0000256" key="2">
    <source>
        <dbReference type="ARBA" id="ARBA00005594"/>
    </source>
</evidence>
<dbReference type="PRINTS" id="PR00983">
    <property type="entry name" value="TRNASYNTHCYS"/>
</dbReference>
<evidence type="ECO:0000259" key="13">
    <source>
        <dbReference type="SMART" id="SM00840"/>
    </source>
</evidence>
<dbReference type="GO" id="GO:0005524">
    <property type="term" value="F:ATP binding"/>
    <property type="evidence" value="ECO:0007669"/>
    <property type="project" value="UniProtKB-UniRule"/>
</dbReference>
<dbReference type="GO" id="GO:0006423">
    <property type="term" value="P:cysteinyl-tRNA aminoacylation"/>
    <property type="evidence" value="ECO:0007669"/>
    <property type="project" value="UniProtKB-UniRule"/>
</dbReference>
<comment type="subunit">
    <text evidence="3 12">Monomer.</text>
</comment>
<dbReference type="RefSeq" id="WP_100378475.1">
    <property type="nucleotide sequence ID" value="NZ_CBCSBW010000004.1"/>
</dbReference>
<evidence type="ECO:0000256" key="1">
    <source>
        <dbReference type="ARBA" id="ARBA00004496"/>
    </source>
</evidence>
<dbReference type="SUPFAM" id="SSF52374">
    <property type="entry name" value="Nucleotidylyl transferase"/>
    <property type="match status" value="1"/>
</dbReference>